<feature type="transmembrane region" description="Helical" evidence="8">
    <location>
        <begin position="78"/>
        <end position="97"/>
    </location>
</feature>
<dbReference type="InterPro" id="IPR018047">
    <property type="entry name" value="Ammonium_transpt_CS"/>
</dbReference>
<feature type="domain" description="Ammonium transporter AmtB-like" evidence="10">
    <location>
        <begin position="42"/>
        <end position="430"/>
    </location>
</feature>
<organism evidence="11 13">
    <name type="scientific">Marivita cryptomonadis</name>
    <dbReference type="NCBI Taxonomy" id="505252"/>
    <lineage>
        <taxon>Bacteria</taxon>
        <taxon>Pseudomonadati</taxon>
        <taxon>Pseudomonadota</taxon>
        <taxon>Alphaproteobacteria</taxon>
        <taxon>Rhodobacterales</taxon>
        <taxon>Roseobacteraceae</taxon>
        <taxon>Marivita</taxon>
    </lineage>
</organism>
<keyword evidence="14" id="KW-1185">Reference proteome</keyword>
<feature type="transmembrane region" description="Helical" evidence="8">
    <location>
        <begin position="195"/>
        <end position="215"/>
    </location>
</feature>
<evidence type="ECO:0000313" key="14">
    <source>
        <dbReference type="Proteomes" id="UP000809440"/>
    </source>
</evidence>
<dbReference type="GO" id="GO:0097272">
    <property type="term" value="P:ammonium homeostasis"/>
    <property type="evidence" value="ECO:0007669"/>
    <property type="project" value="TreeGrafter"/>
</dbReference>
<feature type="transmembrane region" description="Helical" evidence="8">
    <location>
        <begin position="134"/>
        <end position="153"/>
    </location>
</feature>
<feature type="transmembrane region" description="Helical" evidence="8">
    <location>
        <begin position="302"/>
        <end position="320"/>
    </location>
</feature>
<dbReference type="InterPro" id="IPR029020">
    <property type="entry name" value="Ammonium/urea_transptr"/>
</dbReference>
<feature type="transmembrane region" description="Helical" evidence="8">
    <location>
        <begin position="352"/>
        <end position="373"/>
    </location>
</feature>
<proteinExistence type="inferred from homology"/>
<gene>
    <name evidence="11" type="ORF">JQX41_09435</name>
    <name evidence="12" type="ORF">JQX48_09700</name>
</gene>
<dbReference type="InterPro" id="IPR001905">
    <property type="entry name" value="Ammonium_transpt"/>
</dbReference>
<dbReference type="PANTHER" id="PTHR11730">
    <property type="entry name" value="AMMONIUM TRANSPORTER"/>
    <property type="match status" value="1"/>
</dbReference>
<evidence type="ECO:0000256" key="1">
    <source>
        <dbReference type="ARBA" id="ARBA00004141"/>
    </source>
</evidence>
<dbReference type="EMBL" id="JAFBXE010000005">
    <property type="protein sequence ID" value="MBM2412521.1"/>
    <property type="molecule type" value="Genomic_DNA"/>
</dbReference>
<dbReference type="GO" id="GO:0008519">
    <property type="term" value="F:ammonium channel activity"/>
    <property type="evidence" value="ECO:0007669"/>
    <property type="project" value="InterPro"/>
</dbReference>
<dbReference type="Proteomes" id="UP000755667">
    <property type="component" value="Unassembled WGS sequence"/>
</dbReference>
<comment type="similarity">
    <text evidence="2 8">Belongs to the ammonia transporter channel (TC 1.A.11.2) family.</text>
</comment>
<comment type="subcellular location">
    <subcellularLocation>
        <location evidence="8">Cell membrane</location>
        <topology evidence="8">Multi-pass membrane protein</topology>
    </subcellularLocation>
    <subcellularLocation>
        <location evidence="1">Membrane</location>
        <topology evidence="1">Multi-pass membrane protein</topology>
    </subcellularLocation>
</comment>
<evidence type="ECO:0000313" key="13">
    <source>
        <dbReference type="Proteomes" id="UP000755667"/>
    </source>
</evidence>
<evidence type="ECO:0000256" key="3">
    <source>
        <dbReference type="ARBA" id="ARBA00022448"/>
    </source>
</evidence>
<feature type="transmembrane region" description="Helical" evidence="8">
    <location>
        <begin position="326"/>
        <end position="345"/>
    </location>
</feature>
<evidence type="ECO:0000256" key="9">
    <source>
        <dbReference type="SAM" id="SignalP"/>
    </source>
</evidence>
<feature type="transmembrane region" description="Helical" evidence="8">
    <location>
        <begin position="158"/>
        <end position="175"/>
    </location>
</feature>
<name>A0A9Q2NRW3_9RHOB</name>
<feature type="transmembrane region" description="Helical" evidence="8">
    <location>
        <begin position="36"/>
        <end position="57"/>
    </location>
</feature>
<dbReference type="EMBL" id="JAFBXF010000005">
    <property type="protein sequence ID" value="MBM2417242.1"/>
    <property type="molecule type" value="Genomic_DNA"/>
</dbReference>
<dbReference type="GeneID" id="62639584"/>
<comment type="caution">
    <text evidence="11">The sequence shown here is derived from an EMBL/GenBank/DDBJ whole genome shotgun (WGS) entry which is preliminary data.</text>
</comment>
<feature type="chain" id="PRO_5040315794" description="Ammonium transporter" evidence="9">
    <location>
        <begin position="23"/>
        <end position="436"/>
    </location>
</feature>
<evidence type="ECO:0000313" key="11">
    <source>
        <dbReference type="EMBL" id="MBM2412521.1"/>
    </source>
</evidence>
<dbReference type="SUPFAM" id="SSF111352">
    <property type="entry name" value="Ammonium transporter"/>
    <property type="match status" value="1"/>
</dbReference>
<dbReference type="AlphaFoldDB" id="A0A9Q2NRW3"/>
<evidence type="ECO:0000256" key="6">
    <source>
        <dbReference type="ARBA" id="ARBA00023136"/>
    </source>
</evidence>
<dbReference type="NCBIfam" id="TIGR03644">
    <property type="entry name" value="marine_trans_1"/>
    <property type="match status" value="1"/>
</dbReference>
<dbReference type="PROSITE" id="PS01219">
    <property type="entry name" value="AMMONIUM_TRANSP"/>
    <property type="match status" value="1"/>
</dbReference>
<dbReference type="OrthoDB" id="9814202at2"/>
<evidence type="ECO:0000256" key="2">
    <source>
        <dbReference type="ARBA" id="ARBA00005887"/>
    </source>
</evidence>
<evidence type="ECO:0000313" key="12">
    <source>
        <dbReference type="EMBL" id="MBM2417242.1"/>
    </source>
</evidence>
<accession>A0A9Q2NRW3</accession>
<evidence type="ECO:0000256" key="7">
    <source>
        <dbReference type="ARBA" id="ARBA00023177"/>
    </source>
</evidence>
<evidence type="ECO:0000256" key="8">
    <source>
        <dbReference type="RuleBase" id="RU362002"/>
    </source>
</evidence>
<dbReference type="Proteomes" id="UP000809440">
    <property type="component" value="Unassembled WGS sequence"/>
</dbReference>
<dbReference type="Pfam" id="PF00909">
    <property type="entry name" value="Ammonium_transp"/>
    <property type="match status" value="1"/>
</dbReference>
<reference evidence="11 14" key="1">
    <citation type="submission" date="2021-01" db="EMBL/GenBank/DDBJ databases">
        <title>Diatom-associated Roseobacters Show Island Model of Population Structure.</title>
        <authorList>
            <person name="Qu L."/>
            <person name="Feng X."/>
            <person name="Chen Y."/>
            <person name="Li L."/>
            <person name="Wang X."/>
            <person name="Hu Z."/>
            <person name="Wang H."/>
            <person name="Luo H."/>
        </authorList>
    </citation>
    <scope>NUCLEOTIDE SEQUENCE</scope>
    <source>
        <strain evidence="12 14">CC28-63</strain>
        <strain evidence="11">CC28-69</strain>
    </source>
</reference>
<dbReference type="PANTHER" id="PTHR11730:SF62">
    <property type="entry name" value="AMMONIUM TRANSPORTER SLL1017-RELATED"/>
    <property type="match status" value="1"/>
</dbReference>
<protein>
    <recommendedName>
        <fullName evidence="8">Ammonium transporter</fullName>
    </recommendedName>
</protein>
<keyword evidence="9" id="KW-0732">Signal</keyword>
<keyword evidence="5 8" id="KW-1133">Transmembrane helix</keyword>
<keyword evidence="4 8" id="KW-0812">Transmembrane</keyword>
<keyword evidence="3 8" id="KW-0813">Transport</keyword>
<feature type="transmembrane region" description="Helical" evidence="8">
    <location>
        <begin position="272"/>
        <end position="295"/>
    </location>
</feature>
<keyword evidence="7 8" id="KW-0924">Ammonia transport</keyword>
<dbReference type="RefSeq" id="WP_085627874.1">
    <property type="nucleotide sequence ID" value="NZ_JAFBWU010000005.1"/>
</dbReference>
<evidence type="ECO:0000256" key="4">
    <source>
        <dbReference type="ARBA" id="ARBA00022692"/>
    </source>
</evidence>
<feature type="transmembrane region" description="Helical" evidence="8">
    <location>
        <begin position="235"/>
        <end position="252"/>
    </location>
</feature>
<dbReference type="NCBIfam" id="TIGR00836">
    <property type="entry name" value="amt"/>
    <property type="match status" value="1"/>
</dbReference>
<dbReference type="Gene3D" id="1.10.3430.10">
    <property type="entry name" value="Ammonium transporter AmtB like domains"/>
    <property type="match status" value="1"/>
</dbReference>
<evidence type="ECO:0000259" key="10">
    <source>
        <dbReference type="Pfam" id="PF00909"/>
    </source>
</evidence>
<keyword evidence="6 8" id="KW-0472">Membrane</keyword>
<dbReference type="GO" id="GO:0005886">
    <property type="term" value="C:plasma membrane"/>
    <property type="evidence" value="ECO:0007669"/>
    <property type="project" value="UniProtKB-SubCell"/>
</dbReference>
<sequence length="436" mass="45858">MKLLKTLLPAAALAALPVMGMAQEAAAPTMDEVGPYIFTTLLFLMAGFLVFFMAAGFAMLEAGLVRSKNVAMQLTKNIALFSIAAIMYWLVGFNTMYPGDFNGFFAIGGQTVLDPVGVAAADAALDYASVGSDFFFQLVFVAATASIVSGAVAERIKLWPFLAFVVVLTGLMYPISGSWQWGGGWLSEMGFSDFAGSTVVHSVGGWAALAGVIVLGPRLGKYKDGRVNPIPGSNLALATLGTFILWLGWFGFNGGSQLAMGTVGDVSDVSRIFANTNMAAAAGAVTALILTQLLYKKVDLTMVLNGALAGLVSITAEPLAPTLFGALWIGAVGGVIVVFAVPFLDKLKIDDVVGAIPVHLFAGIWGTIAVIFYGEAQLMTQLTGIVAYGVFTFVASLIIWFILKATVGIRVSEEEEINGLDMAELGMEAYPEFSKG</sequence>
<dbReference type="InterPro" id="IPR024041">
    <property type="entry name" value="NH4_transpt_AmtB-like_dom"/>
</dbReference>
<feature type="signal peptide" evidence="9">
    <location>
        <begin position="1"/>
        <end position="22"/>
    </location>
</feature>
<dbReference type="InterPro" id="IPR019879">
    <property type="entry name" value="Ammonium_transptr_marine"/>
</dbReference>
<evidence type="ECO:0000256" key="5">
    <source>
        <dbReference type="ARBA" id="ARBA00022989"/>
    </source>
</evidence>
<feature type="transmembrane region" description="Helical" evidence="8">
    <location>
        <begin position="385"/>
        <end position="403"/>
    </location>
</feature>